<dbReference type="AlphaFoldDB" id="A0A4C1VY70"/>
<feature type="domain" description="C2H2-type" evidence="12">
    <location>
        <begin position="760"/>
        <end position="787"/>
    </location>
</feature>
<feature type="domain" description="C2H2-type" evidence="12">
    <location>
        <begin position="983"/>
        <end position="1011"/>
    </location>
</feature>
<evidence type="ECO:0000256" key="6">
    <source>
        <dbReference type="ARBA" id="ARBA00023015"/>
    </source>
</evidence>
<dbReference type="InterPro" id="IPR013087">
    <property type="entry name" value="Znf_C2H2_type"/>
</dbReference>
<dbReference type="OrthoDB" id="6077919at2759"/>
<evidence type="ECO:0000256" key="7">
    <source>
        <dbReference type="ARBA" id="ARBA00023163"/>
    </source>
</evidence>
<feature type="domain" description="C2H2-type" evidence="12">
    <location>
        <begin position="1126"/>
        <end position="1153"/>
    </location>
</feature>
<dbReference type="FunFam" id="3.30.160.60:FF:000688">
    <property type="entry name" value="zinc finger protein 197 isoform X1"/>
    <property type="match status" value="1"/>
</dbReference>
<organism evidence="13 14">
    <name type="scientific">Eumeta variegata</name>
    <name type="common">Bagworm moth</name>
    <name type="synonym">Eumeta japonica</name>
    <dbReference type="NCBI Taxonomy" id="151549"/>
    <lineage>
        <taxon>Eukaryota</taxon>
        <taxon>Metazoa</taxon>
        <taxon>Ecdysozoa</taxon>
        <taxon>Arthropoda</taxon>
        <taxon>Hexapoda</taxon>
        <taxon>Insecta</taxon>
        <taxon>Pterygota</taxon>
        <taxon>Neoptera</taxon>
        <taxon>Endopterygota</taxon>
        <taxon>Lepidoptera</taxon>
        <taxon>Glossata</taxon>
        <taxon>Ditrysia</taxon>
        <taxon>Tineoidea</taxon>
        <taxon>Psychidae</taxon>
        <taxon>Oiketicinae</taxon>
        <taxon>Eumeta</taxon>
    </lineage>
</organism>
<dbReference type="Gene3D" id="3.30.160.60">
    <property type="entry name" value="Classic Zinc Finger"/>
    <property type="match status" value="14"/>
</dbReference>
<feature type="domain" description="C2H2-type" evidence="12">
    <location>
        <begin position="561"/>
        <end position="589"/>
    </location>
</feature>
<feature type="domain" description="C2H2-type" evidence="12">
    <location>
        <begin position="1154"/>
        <end position="1181"/>
    </location>
</feature>
<dbReference type="GO" id="GO:0005634">
    <property type="term" value="C:nucleus"/>
    <property type="evidence" value="ECO:0007669"/>
    <property type="project" value="UniProtKB-SubCell"/>
</dbReference>
<feature type="domain" description="C2H2-type" evidence="12">
    <location>
        <begin position="1011"/>
        <end position="1039"/>
    </location>
</feature>
<accession>A0A4C1VY70</accession>
<keyword evidence="5" id="KW-0862">Zinc</keyword>
<dbReference type="SMART" id="SM00355">
    <property type="entry name" value="ZnF_C2H2"/>
    <property type="match status" value="29"/>
</dbReference>
<feature type="region of interest" description="Disordered" evidence="11">
    <location>
        <begin position="45"/>
        <end position="68"/>
    </location>
</feature>
<dbReference type="FunFam" id="3.30.160.60:FF:000446">
    <property type="entry name" value="Zinc finger protein"/>
    <property type="match status" value="1"/>
</dbReference>
<keyword evidence="4 9" id="KW-0863">Zinc-finger</keyword>
<dbReference type="Pfam" id="PF00096">
    <property type="entry name" value="zf-C2H2"/>
    <property type="match status" value="7"/>
</dbReference>
<feature type="domain" description="C2H2-type" evidence="12">
    <location>
        <begin position="589"/>
        <end position="617"/>
    </location>
</feature>
<gene>
    <name evidence="13" type="primary">ZNF208</name>
    <name evidence="13" type="ORF">EVAR_23393_1</name>
</gene>
<feature type="domain" description="C2H2-type" evidence="12">
    <location>
        <begin position="273"/>
        <end position="301"/>
    </location>
</feature>
<dbReference type="STRING" id="151549.A0A4C1VY70"/>
<evidence type="ECO:0000256" key="10">
    <source>
        <dbReference type="SAM" id="Coils"/>
    </source>
</evidence>
<feature type="domain" description="C2H2-type" evidence="12">
    <location>
        <begin position="1069"/>
        <end position="1097"/>
    </location>
</feature>
<feature type="domain" description="C2H2-type" evidence="12">
    <location>
        <begin position="732"/>
        <end position="759"/>
    </location>
</feature>
<keyword evidence="14" id="KW-1185">Reference proteome</keyword>
<reference evidence="13 14" key="1">
    <citation type="journal article" date="2019" name="Commun. Biol.">
        <title>The bagworm genome reveals a unique fibroin gene that provides high tensile strength.</title>
        <authorList>
            <person name="Kono N."/>
            <person name="Nakamura H."/>
            <person name="Ohtoshi R."/>
            <person name="Tomita M."/>
            <person name="Numata K."/>
            <person name="Arakawa K."/>
        </authorList>
    </citation>
    <scope>NUCLEOTIDE SEQUENCE [LARGE SCALE GENOMIC DNA]</scope>
</reference>
<keyword evidence="2" id="KW-0479">Metal-binding</keyword>
<evidence type="ECO:0000256" key="8">
    <source>
        <dbReference type="ARBA" id="ARBA00023242"/>
    </source>
</evidence>
<dbReference type="GO" id="GO:0008270">
    <property type="term" value="F:zinc ion binding"/>
    <property type="evidence" value="ECO:0007669"/>
    <property type="project" value="UniProtKB-KW"/>
</dbReference>
<evidence type="ECO:0000313" key="13">
    <source>
        <dbReference type="EMBL" id="GBP42755.1"/>
    </source>
</evidence>
<feature type="domain" description="C2H2-type" evidence="12">
    <location>
        <begin position="358"/>
        <end position="385"/>
    </location>
</feature>
<evidence type="ECO:0000256" key="1">
    <source>
        <dbReference type="ARBA" id="ARBA00004123"/>
    </source>
</evidence>
<keyword evidence="10" id="KW-0175">Coiled coil</keyword>
<name>A0A4C1VY70_EUMVA</name>
<dbReference type="PANTHER" id="PTHR24379:SF121">
    <property type="entry name" value="C2H2-TYPE DOMAIN-CONTAINING PROTEIN"/>
    <property type="match status" value="1"/>
</dbReference>
<dbReference type="PANTHER" id="PTHR24379">
    <property type="entry name" value="KRAB AND ZINC FINGER DOMAIN-CONTAINING"/>
    <property type="match status" value="1"/>
</dbReference>
<feature type="domain" description="C2H2-type" evidence="12">
    <location>
        <begin position="124"/>
        <end position="151"/>
    </location>
</feature>
<dbReference type="SUPFAM" id="SSF57667">
    <property type="entry name" value="beta-beta-alpha zinc fingers"/>
    <property type="match status" value="10"/>
</dbReference>
<keyword evidence="7" id="KW-0804">Transcription</keyword>
<dbReference type="Proteomes" id="UP000299102">
    <property type="component" value="Unassembled WGS sequence"/>
</dbReference>
<dbReference type="FunFam" id="3.30.160.60:FF:000012">
    <property type="entry name" value="RB-associated KRAB zinc finger protein-like"/>
    <property type="match status" value="1"/>
</dbReference>
<evidence type="ECO:0000256" key="2">
    <source>
        <dbReference type="ARBA" id="ARBA00022723"/>
    </source>
</evidence>
<feature type="domain" description="C2H2-type" evidence="12">
    <location>
        <begin position="704"/>
        <end position="731"/>
    </location>
</feature>
<keyword evidence="8" id="KW-0539">Nucleus</keyword>
<feature type="domain" description="C2H2-type" evidence="12">
    <location>
        <begin position="954"/>
        <end position="982"/>
    </location>
</feature>
<evidence type="ECO:0000256" key="3">
    <source>
        <dbReference type="ARBA" id="ARBA00022737"/>
    </source>
</evidence>
<feature type="domain" description="C2H2-type" evidence="12">
    <location>
        <begin position="675"/>
        <end position="703"/>
    </location>
</feature>
<comment type="caution">
    <text evidence="13">The sequence shown here is derived from an EMBL/GenBank/DDBJ whole genome shotgun (WGS) entry which is preliminary data.</text>
</comment>
<dbReference type="GO" id="GO:0030674">
    <property type="term" value="F:protein-macromolecule adaptor activity"/>
    <property type="evidence" value="ECO:0007669"/>
    <property type="project" value="UniProtKB-ARBA"/>
</dbReference>
<feature type="domain" description="C2H2-type" evidence="12">
    <location>
        <begin position="329"/>
        <end position="357"/>
    </location>
</feature>
<protein>
    <submittedName>
        <fullName evidence="13">Zinc finger protein 208</fullName>
    </submittedName>
</protein>
<feature type="domain" description="C2H2-type" evidence="12">
    <location>
        <begin position="1098"/>
        <end position="1125"/>
    </location>
</feature>
<dbReference type="PROSITE" id="PS50157">
    <property type="entry name" value="ZINC_FINGER_C2H2_2"/>
    <property type="match status" value="22"/>
</dbReference>
<evidence type="ECO:0000256" key="11">
    <source>
        <dbReference type="SAM" id="MobiDB-lite"/>
    </source>
</evidence>
<evidence type="ECO:0000259" key="12">
    <source>
        <dbReference type="PROSITE" id="PS50157"/>
    </source>
</evidence>
<feature type="region of interest" description="Disordered" evidence="11">
    <location>
        <begin position="402"/>
        <end position="440"/>
    </location>
</feature>
<sequence>MRRGRESCAVRSLTFNLLKMTRRKGTIRDLVESLCRKKCRERARGAQKAAKSAQKRSKRTQISDDACVNDDVTKRNDQAWDPSVDSTVKKKSSARERLEKIRRNVLEVLKNSNIMPFRWLKSSYRCFYCYDIFEDPGELKNHQRVHAGDEVKEKAMNNYWENVVYVDVSNISCSLCPEPMVELYELIDHLISRHGVVYDKDVGACMYPFKLESLSVACLVCGANFRTFGPLLTHTNKNHKGCSSILCDACGQHFKYSQLLKEHIKSVHQNCTVLCTKCGVSFDTKNKLRTHEQRSHGRKFKCLVCPEMFPSHYKRSQHMAEEHKNRSQVKCLYCPKKFVFRSMMMSHLRDTHLKEKNHVCGVCGWRAFSVNRLKNHMYKHSGEKQFKCTVCEKAFTTKKIMKAHSARMHKNNQPTYDGVEERPTDKCSKQESIGNPPADSKKSLRELLLDILQCSTAMPFRRYGNKYRCFYCDRSFYYASELREHTGGDHGNPDFTRALVKNITDASPVKIDVTNLNCKLCPRAVDNVEELVQHMNEYHSKKCNKDVMHCLLLFKLADDKFSCLMCDQEFQFFGPLLLHTHRVHKNRRFICEICGQSFSSNGSIMRHTQSVHATESYQCRHCDKKFYALYRRDNHERRIHDLSKLKCHVCSEILGSEYKRDTHLATVHDVWTAEFKCAKCQKVFRFRNQLVNHDKRVHLKEKNITCDLCGDKFFDRHLLKLHMVRHSNTKPFHCDLCKKSFPRKRALEIHTRIHTNDRRCVCKECGKAFIQTASLKLHIRVHHSRTNDANNVNWESIENKVLEMDVPVILYFLPISEPGVDAAKVIEKFSEKRRKNEIATLLSCLLEFTTVMPFRWSSNKYLCFYCCSNFTSSQKLRDHTKGEHDRAKLKNVLKNISGRSSVKIDISELACKLCRIEMDDLDSVIDHMVSDHDAKYDRTVKHYLVPFKLSDEEMGCLECEKTYRFYGTLLAHVYKVHIRTKSFICEICGQGFTFKLNMDSHMKWTHLNNEWRCESCDKCFPSYYAKRNHHHAVHRTEKLKCPKCPEVLRSAYLKKQHLALVHDVKSVQFRCDLCPKVFTLKNKLSSHRRRVHLNEKSVTCEICGFRVFNNENLKRHMVKHDDARPFECEYCKKAFQRKKTLEFHRRIHTNDRRYVCKECGRAFVQTTSLKLHVRVHHSRGND</sequence>
<dbReference type="InterPro" id="IPR036236">
    <property type="entry name" value="Znf_C2H2_sf"/>
</dbReference>
<dbReference type="PROSITE" id="PS00028">
    <property type="entry name" value="ZINC_FINGER_C2H2_1"/>
    <property type="match status" value="23"/>
</dbReference>
<feature type="domain" description="C2H2-type" evidence="12">
    <location>
        <begin position="467"/>
        <end position="495"/>
    </location>
</feature>
<evidence type="ECO:0000256" key="5">
    <source>
        <dbReference type="ARBA" id="ARBA00022833"/>
    </source>
</evidence>
<dbReference type="FunFam" id="3.30.160.60:FF:000065">
    <property type="entry name" value="B-cell CLL/lymphoma 6, member B"/>
    <property type="match status" value="1"/>
</dbReference>
<feature type="domain" description="C2H2-type" evidence="12">
    <location>
        <begin position="245"/>
        <end position="268"/>
    </location>
</feature>
<evidence type="ECO:0000256" key="9">
    <source>
        <dbReference type="PROSITE-ProRule" id="PRU00042"/>
    </source>
</evidence>
<evidence type="ECO:0000313" key="14">
    <source>
        <dbReference type="Proteomes" id="UP000299102"/>
    </source>
</evidence>
<feature type="domain" description="C2H2-type" evidence="12">
    <location>
        <begin position="617"/>
        <end position="645"/>
    </location>
</feature>
<dbReference type="EMBL" id="BGZK01000423">
    <property type="protein sequence ID" value="GBP42755.1"/>
    <property type="molecule type" value="Genomic_DNA"/>
</dbReference>
<proteinExistence type="predicted"/>
<keyword evidence="6" id="KW-0805">Transcription regulation</keyword>
<comment type="subcellular location">
    <subcellularLocation>
        <location evidence="1">Nucleus</location>
    </subcellularLocation>
</comment>
<evidence type="ECO:0000256" key="4">
    <source>
        <dbReference type="ARBA" id="ARBA00022771"/>
    </source>
</evidence>
<keyword evidence="3" id="KW-0677">Repeat</keyword>
<feature type="coiled-coil region" evidence="10">
    <location>
        <begin position="84"/>
        <end position="111"/>
    </location>
</feature>
<feature type="domain" description="C2H2-type" evidence="12">
    <location>
        <begin position="386"/>
        <end position="414"/>
    </location>
</feature>
<feature type="compositionally biased region" description="Basic and acidic residues" evidence="11">
    <location>
        <begin position="419"/>
        <end position="429"/>
    </location>
</feature>
<feature type="domain" description="C2H2-type" evidence="12">
    <location>
        <begin position="861"/>
        <end position="889"/>
    </location>
</feature>